<reference evidence="1 2" key="1">
    <citation type="journal article" date="2015" name="Int. J. Syst. Evol. Microbiol.">
        <title>Sphingomonas hengshuiensis sp. nov., isolated from lake wetland.</title>
        <authorList>
            <person name="Wei S."/>
            <person name="Wang T."/>
            <person name="Liu H."/>
            <person name="Zhang C."/>
            <person name="Guo J."/>
            <person name="Wang Q."/>
            <person name="Liang K."/>
            <person name="Zhang Z."/>
        </authorList>
    </citation>
    <scope>NUCLEOTIDE SEQUENCE [LARGE SCALE GENOMIC DNA]</scope>
    <source>
        <strain evidence="1 2">WHSC-8</strain>
    </source>
</reference>
<accession>A0A7U4LFU1</accession>
<dbReference type="KEGG" id="sphi:TS85_13780"/>
<dbReference type="OrthoDB" id="7068290at2"/>
<evidence type="ECO:0000313" key="2">
    <source>
        <dbReference type="Proteomes" id="UP000032300"/>
    </source>
</evidence>
<name>A0A7U4LFU1_9SPHN</name>
<gene>
    <name evidence="1" type="ORF">TS85_13780</name>
</gene>
<dbReference type="AlphaFoldDB" id="A0A7U4LFU1"/>
<dbReference type="Pfam" id="PF20102">
    <property type="entry name" value="DUF6492"/>
    <property type="match status" value="1"/>
</dbReference>
<reference evidence="1 2" key="2">
    <citation type="submission" date="2015-02" db="EMBL/GenBank/DDBJ databases">
        <title>The complete genome of Sphingomonas hengshuiensis sp. WHSC-8 isolated from soil of Hengshui Lake.</title>
        <authorList>
            <person name="Wei S."/>
            <person name="Guo J."/>
            <person name="Su C."/>
            <person name="Wu R."/>
            <person name="Zhang Z."/>
            <person name="Liang K."/>
            <person name="Li H."/>
            <person name="Wang T."/>
            <person name="Liu H."/>
            <person name="Zhang C."/>
            <person name="Li Z."/>
            <person name="Wang Q."/>
            <person name="Meng J."/>
        </authorList>
    </citation>
    <scope>NUCLEOTIDE SEQUENCE [LARGE SCALE GENOMIC DNA]</scope>
    <source>
        <strain evidence="1 2">WHSC-8</strain>
    </source>
</reference>
<protein>
    <submittedName>
        <fullName evidence="1">Uncharacterized protein</fullName>
    </submittedName>
</protein>
<dbReference type="InterPro" id="IPR045499">
    <property type="entry name" value="DUF6492"/>
</dbReference>
<dbReference type="RefSeq" id="WP_044332886.1">
    <property type="nucleotide sequence ID" value="NZ_CP010836.1"/>
</dbReference>
<organism evidence="1 2">
    <name type="scientific">Sphingomonas hengshuiensis</name>
    <dbReference type="NCBI Taxonomy" id="1609977"/>
    <lineage>
        <taxon>Bacteria</taxon>
        <taxon>Pseudomonadati</taxon>
        <taxon>Pseudomonadota</taxon>
        <taxon>Alphaproteobacteria</taxon>
        <taxon>Sphingomonadales</taxon>
        <taxon>Sphingomonadaceae</taxon>
        <taxon>Sphingomonas</taxon>
    </lineage>
</organism>
<evidence type="ECO:0000313" key="1">
    <source>
        <dbReference type="EMBL" id="AJP72613.1"/>
    </source>
</evidence>
<proteinExistence type="predicted"/>
<dbReference type="EMBL" id="CP010836">
    <property type="protein sequence ID" value="AJP72613.1"/>
    <property type="molecule type" value="Genomic_DNA"/>
</dbReference>
<sequence>MALNLPDQEDRNVSEPPKLPAKIDIATVVYEPEIALLKLQARSIQKFFRHRDIGKIYIIVNEMAPEATYSALKRFVVDEYGELLSQVEVIPASHLMRPHVGESGWRTQQSLKLLVSIYMENDHYLLLDAKNHFVRPVSIRNFFDPATGLMRSSRVGNHGALDHYLQNSLNYFGIEPRDFSLPMTTPYMMSTNIAQSLVQYVEQREGVKFDDFMHGSEHNVTDLFLYYAYIEFLLGGAEKFYRFGPRNSKLMFAHFASTPSQVDRVLGALEDSKILSFGLHRNCVAALTETDRARIIAFWVKQALFATEADARGFFAFLLETTQGRAISAL</sequence>
<dbReference type="Proteomes" id="UP000032300">
    <property type="component" value="Chromosome"/>
</dbReference>
<keyword evidence="2" id="KW-1185">Reference proteome</keyword>